<dbReference type="InterPro" id="IPR000515">
    <property type="entry name" value="MetI-like"/>
</dbReference>
<dbReference type="Pfam" id="PF00528">
    <property type="entry name" value="BPD_transp_1"/>
    <property type="match status" value="1"/>
</dbReference>
<feature type="transmembrane region" description="Helical" evidence="7">
    <location>
        <begin position="93"/>
        <end position="112"/>
    </location>
</feature>
<keyword evidence="10" id="KW-1185">Reference proteome</keyword>
<gene>
    <name evidence="9" type="ORF">E4K62_16735</name>
</gene>
<dbReference type="SUPFAM" id="SSF161098">
    <property type="entry name" value="MetI-like"/>
    <property type="match status" value="1"/>
</dbReference>
<dbReference type="RefSeq" id="WP_135069634.1">
    <property type="nucleotide sequence ID" value="NZ_CP038266.1"/>
</dbReference>
<dbReference type="Proteomes" id="UP000295748">
    <property type="component" value="Chromosome"/>
</dbReference>
<evidence type="ECO:0000313" key="9">
    <source>
        <dbReference type="EMBL" id="QBR90180.1"/>
    </source>
</evidence>
<dbReference type="CDD" id="cd06261">
    <property type="entry name" value="TM_PBP2"/>
    <property type="match status" value="1"/>
</dbReference>
<evidence type="ECO:0000256" key="3">
    <source>
        <dbReference type="ARBA" id="ARBA00022475"/>
    </source>
</evidence>
<feature type="transmembrane region" description="Helical" evidence="7">
    <location>
        <begin position="246"/>
        <end position="266"/>
    </location>
</feature>
<keyword evidence="3" id="KW-1003">Cell membrane</keyword>
<dbReference type="PROSITE" id="PS50928">
    <property type="entry name" value="ABC_TM1"/>
    <property type="match status" value="1"/>
</dbReference>
<proteinExistence type="inferred from homology"/>
<sequence length="287" mass="31217">MATVQAAPPEEPTTTTIVTEQRRQSEGRILKILPWIVTPSLVVLIIVVWQVLVTALQVNPFVFPPPAAVGEAFVTLVLDGSTWGETWITLSEILLGFAIAVLMGVIVGVAFGKLPWLEVSIRPLIVVAQVAPKVAFIPLFVIWFGFGITSKVLLAALLAFFPVMLNVLLGVRSVERGQREVMRSLNASRAQMFTQLEMRSLQPYLFAGMEVGIVLATTGAIVGEYLGGSVGLGAMVVRAMNSLDAARTFALILLLSLIGLALYLIVNEAKRFFIPWHESVYGLREGM</sequence>
<organism evidence="9 10">
    <name type="scientific">Microbacterium wangchenii</name>
    <dbReference type="NCBI Taxonomy" id="2541726"/>
    <lineage>
        <taxon>Bacteria</taxon>
        <taxon>Bacillati</taxon>
        <taxon>Actinomycetota</taxon>
        <taxon>Actinomycetes</taxon>
        <taxon>Micrococcales</taxon>
        <taxon>Microbacteriaceae</taxon>
        <taxon>Microbacterium</taxon>
    </lineage>
</organism>
<evidence type="ECO:0000313" key="10">
    <source>
        <dbReference type="Proteomes" id="UP000295748"/>
    </source>
</evidence>
<name>A0ABX5SVH0_9MICO</name>
<feature type="domain" description="ABC transmembrane type-1" evidence="8">
    <location>
        <begin position="86"/>
        <end position="266"/>
    </location>
</feature>
<feature type="transmembrane region" description="Helical" evidence="7">
    <location>
        <begin position="32"/>
        <end position="52"/>
    </location>
</feature>
<accession>A0ABX5SVH0</accession>
<feature type="transmembrane region" description="Helical" evidence="7">
    <location>
        <begin position="124"/>
        <end position="146"/>
    </location>
</feature>
<evidence type="ECO:0000256" key="1">
    <source>
        <dbReference type="ARBA" id="ARBA00004651"/>
    </source>
</evidence>
<dbReference type="InterPro" id="IPR035906">
    <property type="entry name" value="MetI-like_sf"/>
</dbReference>
<evidence type="ECO:0000256" key="2">
    <source>
        <dbReference type="ARBA" id="ARBA00022448"/>
    </source>
</evidence>
<evidence type="ECO:0000256" key="7">
    <source>
        <dbReference type="RuleBase" id="RU363032"/>
    </source>
</evidence>
<evidence type="ECO:0000259" key="8">
    <source>
        <dbReference type="PROSITE" id="PS50928"/>
    </source>
</evidence>
<dbReference type="PANTHER" id="PTHR30151">
    <property type="entry name" value="ALKANE SULFONATE ABC TRANSPORTER-RELATED, MEMBRANE SUBUNIT"/>
    <property type="match status" value="1"/>
</dbReference>
<keyword evidence="2 7" id="KW-0813">Transport</keyword>
<evidence type="ECO:0000256" key="6">
    <source>
        <dbReference type="ARBA" id="ARBA00023136"/>
    </source>
</evidence>
<keyword evidence="6 7" id="KW-0472">Membrane</keyword>
<comment type="similarity">
    <text evidence="7">Belongs to the binding-protein-dependent transport system permease family.</text>
</comment>
<evidence type="ECO:0000256" key="4">
    <source>
        <dbReference type="ARBA" id="ARBA00022692"/>
    </source>
</evidence>
<keyword evidence="5 7" id="KW-1133">Transmembrane helix</keyword>
<comment type="subcellular location">
    <subcellularLocation>
        <location evidence="1 7">Cell membrane</location>
        <topology evidence="1 7">Multi-pass membrane protein</topology>
    </subcellularLocation>
</comment>
<evidence type="ECO:0000256" key="5">
    <source>
        <dbReference type="ARBA" id="ARBA00022989"/>
    </source>
</evidence>
<dbReference type="PANTHER" id="PTHR30151:SF20">
    <property type="entry name" value="ABC TRANSPORTER PERMEASE PROTEIN HI_0355-RELATED"/>
    <property type="match status" value="1"/>
</dbReference>
<dbReference type="EMBL" id="CP038266">
    <property type="protein sequence ID" value="QBR90180.1"/>
    <property type="molecule type" value="Genomic_DNA"/>
</dbReference>
<feature type="transmembrane region" description="Helical" evidence="7">
    <location>
        <begin position="204"/>
        <end position="226"/>
    </location>
</feature>
<dbReference type="Gene3D" id="1.10.3720.10">
    <property type="entry name" value="MetI-like"/>
    <property type="match status" value="1"/>
</dbReference>
<reference evidence="9 10" key="1">
    <citation type="submission" date="2019-03" db="EMBL/GenBank/DDBJ databases">
        <authorList>
            <person name="Dong K."/>
        </authorList>
    </citation>
    <scope>NUCLEOTIDE SEQUENCE [LARGE SCALE GENOMIC DNA]</scope>
    <source>
        <strain evidence="10">dk512</strain>
    </source>
</reference>
<protein>
    <submittedName>
        <fullName evidence="9">ABC transporter permease</fullName>
    </submittedName>
</protein>
<keyword evidence="4 7" id="KW-0812">Transmembrane</keyword>
<feature type="transmembrane region" description="Helical" evidence="7">
    <location>
        <begin position="152"/>
        <end position="174"/>
    </location>
</feature>